<evidence type="ECO:0000256" key="1">
    <source>
        <dbReference type="SAM" id="MobiDB-lite"/>
    </source>
</evidence>
<accession>A0AAV4UTX1</accession>
<name>A0AAV4UTX1_CAEEX</name>
<sequence>MPQQNKIGHQNSQDGFSRSRNGARNFRLAGADIGNCICYDSTPTLARGRSLNFHHGIKQLVGKLADESVNSKFVEFIDVSSEVGNVRVLCLGL</sequence>
<reference evidence="2 3" key="1">
    <citation type="submission" date="2021-06" db="EMBL/GenBank/DDBJ databases">
        <title>Caerostris extrusa draft genome.</title>
        <authorList>
            <person name="Kono N."/>
            <person name="Arakawa K."/>
        </authorList>
    </citation>
    <scope>NUCLEOTIDE SEQUENCE [LARGE SCALE GENOMIC DNA]</scope>
</reference>
<feature type="region of interest" description="Disordered" evidence="1">
    <location>
        <begin position="1"/>
        <end position="20"/>
    </location>
</feature>
<evidence type="ECO:0000313" key="2">
    <source>
        <dbReference type="EMBL" id="GIY61361.1"/>
    </source>
</evidence>
<keyword evidence="3" id="KW-1185">Reference proteome</keyword>
<dbReference type="Proteomes" id="UP001054945">
    <property type="component" value="Unassembled WGS sequence"/>
</dbReference>
<protein>
    <submittedName>
        <fullName evidence="2">Uncharacterized protein</fullName>
    </submittedName>
</protein>
<dbReference type="EMBL" id="BPLR01013458">
    <property type="protein sequence ID" value="GIY61361.1"/>
    <property type="molecule type" value="Genomic_DNA"/>
</dbReference>
<proteinExistence type="predicted"/>
<organism evidence="2 3">
    <name type="scientific">Caerostris extrusa</name>
    <name type="common">Bark spider</name>
    <name type="synonym">Caerostris bankana</name>
    <dbReference type="NCBI Taxonomy" id="172846"/>
    <lineage>
        <taxon>Eukaryota</taxon>
        <taxon>Metazoa</taxon>
        <taxon>Ecdysozoa</taxon>
        <taxon>Arthropoda</taxon>
        <taxon>Chelicerata</taxon>
        <taxon>Arachnida</taxon>
        <taxon>Araneae</taxon>
        <taxon>Araneomorphae</taxon>
        <taxon>Entelegynae</taxon>
        <taxon>Araneoidea</taxon>
        <taxon>Araneidae</taxon>
        <taxon>Caerostris</taxon>
    </lineage>
</organism>
<comment type="caution">
    <text evidence="2">The sequence shown here is derived from an EMBL/GenBank/DDBJ whole genome shotgun (WGS) entry which is preliminary data.</text>
</comment>
<gene>
    <name evidence="2" type="ORF">CEXT_131271</name>
</gene>
<dbReference type="AlphaFoldDB" id="A0AAV4UTX1"/>
<evidence type="ECO:0000313" key="3">
    <source>
        <dbReference type="Proteomes" id="UP001054945"/>
    </source>
</evidence>